<evidence type="ECO:0000256" key="1">
    <source>
        <dbReference type="SAM" id="Phobius"/>
    </source>
</evidence>
<protein>
    <submittedName>
        <fullName evidence="2">Uncharacterized protein</fullName>
    </submittedName>
</protein>
<evidence type="ECO:0000313" key="2">
    <source>
        <dbReference type="EMBL" id="KIJ41241.1"/>
    </source>
</evidence>
<accession>A0A0C9VT33</accession>
<keyword evidence="3" id="KW-1185">Reference proteome</keyword>
<reference evidence="2 3" key="1">
    <citation type="submission" date="2014-06" db="EMBL/GenBank/DDBJ databases">
        <title>Evolutionary Origins and Diversification of the Mycorrhizal Mutualists.</title>
        <authorList>
            <consortium name="DOE Joint Genome Institute"/>
            <consortium name="Mycorrhizal Genomics Consortium"/>
            <person name="Kohler A."/>
            <person name="Kuo A."/>
            <person name="Nagy L.G."/>
            <person name="Floudas D."/>
            <person name="Copeland A."/>
            <person name="Barry K.W."/>
            <person name="Cichocki N."/>
            <person name="Veneault-Fourrey C."/>
            <person name="LaButti K."/>
            <person name="Lindquist E.A."/>
            <person name="Lipzen A."/>
            <person name="Lundell T."/>
            <person name="Morin E."/>
            <person name="Murat C."/>
            <person name="Riley R."/>
            <person name="Ohm R."/>
            <person name="Sun H."/>
            <person name="Tunlid A."/>
            <person name="Henrissat B."/>
            <person name="Grigoriev I.V."/>
            <person name="Hibbett D.S."/>
            <person name="Martin F."/>
        </authorList>
    </citation>
    <scope>NUCLEOTIDE SEQUENCE [LARGE SCALE GENOMIC DNA]</scope>
    <source>
        <strain evidence="2 3">SS14</strain>
    </source>
</reference>
<keyword evidence="1" id="KW-0472">Membrane</keyword>
<keyword evidence="1" id="KW-0812">Transmembrane</keyword>
<gene>
    <name evidence="2" type="ORF">M422DRAFT_31849</name>
</gene>
<sequence length="100" mass="11582">MNARLSLVTCYRVRRGTENAQLVPHWGRWSIELRCVQDGTKNSVRLIISLEQDAKQGAYLRNALSPVLQHHRLISRLKPLNLILSGYFQLIFFPLAFYPC</sequence>
<keyword evidence="1" id="KW-1133">Transmembrane helix</keyword>
<name>A0A0C9VT33_SPHS4</name>
<feature type="transmembrane region" description="Helical" evidence="1">
    <location>
        <begin position="80"/>
        <end position="98"/>
    </location>
</feature>
<dbReference type="HOGENOM" id="CLU_2307862_0_0_1"/>
<proteinExistence type="predicted"/>
<organism evidence="2 3">
    <name type="scientific">Sphaerobolus stellatus (strain SS14)</name>
    <dbReference type="NCBI Taxonomy" id="990650"/>
    <lineage>
        <taxon>Eukaryota</taxon>
        <taxon>Fungi</taxon>
        <taxon>Dikarya</taxon>
        <taxon>Basidiomycota</taxon>
        <taxon>Agaricomycotina</taxon>
        <taxon>Agaricomycetes</taxon>
        <taxon>Phallomycetidae</taxon>
        <taxon>Geastrales</taxon>
        <taxon>Sphaerobolaceae</taxon>
        <taxon>Sphaerobolus</taxon>
    </lineage>
</organism>
<dbReference type="AlphaFoldDB" id="A0A0C9VT33"/>
<evidence type="ECO:0000313" key="3">
    <source>
        <dbReference type="Proteomes" id="UP000054279"/>
    </source>
</evidence>
<dbReference type="EMBL" id="KN837138">
    <property type="protein sequence ID" value="KIJ41241.1"/>
    <property type="molecule type" value="Genomic_DNA"/>
</dbReference>
<dbReference type="Proteomes" id="UP000054279">
    <property type="component" value="Unassembled WGS sequence"/>
</dbReference>